<keyword evidence="7" id="KW-1185">Reference proteome</keyword>
<dbReference type="AlphaFoldDB" id="A0A250XBN6"/>
<evidence type="ECO:0000313" key="7">
    <source>
        <dbReference type="Proteomes" id="UP000232323"/>
    </source>
</evidence>
<dbReference type="PROSITE" id="PS01186">
    <property type="entry name" value="EGF_2"/>
    <property type="match status" value="2"/>
</dbReference>
<dbReference type="InterPro" id="IPR000742">
    <property type="entry name" value="EGF"/>
</dbReference>
<accession>A0A250XBN6</accession>
<dbReference type="PANTHER" id="PTHR11062">
    <property type="entry name" value="EXOSTOSIN HEPARAN SULFATE GLYCOSYLTRANSFERASE -RELATED"/>
    <property type="match status" value="1"/>
</dbReference>
<dbReference type="Pfam" id="PF23106">
    <property type="entry name" value="EGF_Teneurin"/>
    <property type="match status" value="1"/>
</dbReference>
<evidence type="ECO:0000256" key="3">
    <source>
        <dbReference type="ARBA" id="ARBA00023034"/>
    </source>
</evidence>
<comment type="similarity">
    <text evidence="2">Belongs to the glycosyltransferase 47 family.</text>
</comment>
<keyword evidence="4" id="KW-1015">Disulfide bond</keyword>
<keyword evidence="3" id="KW-0333">Golgi apparatus</keyword>
<comment type="caution">
    <text evidence="4">Lacks conserved residue(s) required for the propagation of feature annotation.</text>
</comment>
<comment type="caution">
    <text evidence="6">The sequence shown here is derived from an EMBL/GenBank/DDBJ whole genome shotgun (WGS) entry which is preliminary data.</text>
</comment>
<dbReference type="EMBL" id="BEGY01000053">
    <property type="protein sequence ID" value="GAX80495.1"/>
    <property type="molecule type" value="Genomic_DNA"/>
</dbReference>
<dbReference type="Pfam" id="PF03016">
    <property type="entry name" value="Exostosin_GT47"/>
    <property type="match status" value="1"/>
</dbReference>
<gene>
    <name evidence="6" type="ORF">CEUSTIGMA_g7933.t1</name>
</gene>
<protein>
    <recommendedName>
        <fullName evidence="5">EGF-like domain-containing protein</fullName>
    </recommendedName>
</protein>
<name>A0A250XBN6_9CHLO</name>
<dbReference type="GO" id="GO:0016757">
    <property type="term" value="F:glycosyltransferase activity"/>
    <property type="evidence" value="ECO:0007669"/>
    <property type="project" value="InterPro"/>
</dbReference>
<dbReference type="GO" id="GO:0000139">
    <property type="term" value="C:Golgi membrane"/>
    <property type="evidence" value="ECO:0007669"/>
    <property type="project" value="UniProtKB-SubCell"/>
</dbReference>
<evidence type="ECO:0000256" key="4">
    <source>
        <dbReference type="PROSITE-ProRule" id="PRU00076"/>
    </source>
</evidence>
<dbReference type="Proteomes" id="UP000232323">
    <property type="component" value="Unassembled WGS sequence"/>
</dbReference>
<dbReference type="PROSITE" id="PS00022">
    <property type="entry name" value="EGF_1"/>
    <property type="match status" value="1"/>
</dbReference>
<comment type="subcellular location">
    <subcellularLocation>
        <location evidence="1">Golgi apparatus membrane</location>
        <topology evidence="1">Single-pass type II membrane protein</topology>
    </subcellularLocation>
</comment>
<dbReference type="PANTHER" id="PTHR11062:SF268">
    <property type="entry name" value="FAMILY PROTEIN, PUTATIVE, EXPRESSED-RELATED"/>
    <property type="match status" value="1"/>
</dbReference>
<dbReference type="InterPro" id="IPR040911">
    <property type="entry name" value="Exostosin_GT47"/>
</dbReference>
<feature type="disulfide bond" evidence="4">
    <location>
        <begin position="176"/>
        <end position="185"/>
    </location>
</feature>
<keyword evidence="4" id="KW-0245">EGF-like domain</keyword>
<organism evidence="6 7">
    <name type="scientific">Chlamydomonas eustigma</name>
    <dbReference type="NCBI Taxonomy" id="1157962"/>
    <lineage>
        <taxon>Eukaryota</taxon>
        <taxon>Viridiplantae</taxon>
        <taxon>Chlorophyta</taxon>
        <taxon>core chlorophytes</taxon>
        <taxon>Chlorophyceae</taxon>
        <taxon>CS clade</taxon>
        <taxon>Chlamydomonadales</taxon>
        <taxon>Chlamydomonadaceae</taxon>
        <taxon>Chlamydomonas</taxon>
    </lineage>
</organism>
<proteinExistence type="inferred from homology"/>
<evidence type="ECO:0000313" key="6">
    <source>
        <dbReference type="EMBL" id="GAX80495.1"/>
    </source>
</evidence>
<evidence type="ECO:0000256" key="2">
    <source>
        <dbReference type="ARBA" id="ARBA00010271"/>
    </source>
</evidence>
<dbReference type="InterPro" id="IPR004263">
    <property type="entry name" value="Exostosin"/>
</dbReference>
<evidence type="ECO:0000259" key="5">
    <source>
        <dbReference type="PROSITE" id="PS50026"/>
    </source>
</evidence>
<evidence type="ECO:0000256" key="1">
    <source>
        <dbReference type="ARBA" id="ARBA00004323"/>
    </source>
</evidence>
<feature type="disulfide bond" evidence="4">
    <location>
        <begin position="157"/>
        <end position="167"/>
    </location>
</feature>
<dbReference type="OrthoDB" id="1924787at2759"/>
<dbReference type="PROSITE" id="PS50026">
    <property type="entry name" value="EGF_3"/>
    <property type="match status" value="1"/>
</dbReference>
<reference evidence="6 7" key="1">
    <citation type="submission" date="2017-08" db="EMBL/GenBank/DDBJ databases">
        <title>Acidophilic green algal genome provides insights into adaptation to an acidic environment.</title>
        <authorList>
            <person name="Hirooka S."/>
            <person name="Hirose Y."/>
            <person name="Kanesaki Y."/>
            <person name="Higuchi S."/>
            <person name="Fujiwara T."/>
            <person name="Onuma R."/>
            <person name="Era A."/>
            <person name="Ohbayashi R."/>
            <person name="Uzuka A."/>
            <person name="Nozaki H."/>
            <person name="Yoshikawa H."/>
            <person name="Miyagishima S.Y."/>
        </authorList>
    </citation>
    <scope>NUCLEOTIDE SEQUENCE [LARGE SCALE GENOMIC DNA]</scope>
    <source>
        <strain evidence="6 7">NIES-2499</strain>
    </source>
</reference>
<sequence>MNDLQQNLTHKMTTICCKSHSVTILVRIILLLLHLTGSSWERDLELASIEDRLLPDLHHAPGEDHTRFSSTSRILQLLDHHKIQDASHMSSNMFLVHRELLNGLSEKLFEGTDIGRSQSKRNPENRRCSHTIGNWCGLHEQQPLSAYEPAPRGSKQCPGNCSSVGNCNYDTGLCDCPAGWTGLDCGTLFLRPCTNRDRSTGDAPASHVDLNGRDLDWTVPGWKASRCAGVCDTETGECYCDGNLGRIPAPTGSPPGTQPIRQGRMLPDFCQPHKTPLGEEVPWTHSNRRMDPYGPQGWCMAVKPDHFCGCYLDGSHGNLCELRHEAVCANQCSGHGVCERGFCKCDNGWYGTDCMRKIAGSVMEAGSLPNRPWLRTVAAIAPEALPESTTTPPQSNPREEQRRPLIFVYDLPPEYNARMLQYRGNRPACVYRYWNEENAVLQQRSNLYGLETYMHETLLQSKHRTFDPEKADYFYVPVYYTCLIHPIYSQADMPWYPGPLKLRCLQASNLLLKLKRYIEATYPYWNRSQGKDHIWLALHDEGACWFPTEIYENSVILTHWGRTDLDHQSNTAYSRDNYSMPLSHPEWMPEDWRKIHQGHACFTPGKDLVLPSFKWPAHYQHSPLIGATPMKRDILLFFKGDVGLRREAWYSRGIRQRLHRLSQQQGWRTKYNIWIGASEEIGDGYSVFLARSKFCLVAPGDGWSSRAEDAMLHGCIPVIIMDEVQTIYETLLNWPSFSIRMNERDLDKLPEILLSVSGEKVAKMHRSITRVWNRFAYTSGVAVRGAFLSVLDENIKQRGSENSTPLAWLRPHQSLKSQPWPHDDDAFSTIMQWLYYRLSFVKSAPRH</sequence>
<feature type="domain" description="EGF-like" evidence="5">
    <location>
        <begin position="153"/>
        <end position="186"/>
    </location>
</feature>
<dbReference type="Gene3D" id="2.10.25.10">
    <property type="entry name" value="Laminin"/>
    <property type="match status" value="1"/>
</dbReference>